<dbReference type="Proteomes" id="UP000234681">
    <property type="component" value="Chromosome 20"/>
</dbReference>
<name>A6K6Z5_RAT</name>
<proteinExistence type="predicted"/>
<evidence type="ECO:0000313" key="1">
    <source>
        <dbReference type="EMBL" id="EDL99714.1"/>
    </source>
</evidence>
<organism evidence="1 2">
    <name type="scientific">Rattus norvegicus</name>
    <name type="common">Rat</name>
    <dbReference type="NCBI Taxonomy" id="10116"/>
    <lineage>
        <taxon>Eukaryota</taxon>
        <taxon>Metazoa</taxon>
        <taxon>Chordata</taxon>
        <taxon>Craniata</taxon>
        <taxon>Vertebrata</taxon>
        <taxon>Euteleostomi</taxon>
        <taxon>Mammalia</taxon>
        <taxon>Eutheria</taxon>
        <taxon>Euarchontoglires</taxon>
        <taxon>Glires</taxon>
        <taxon>Rodentia</taxon>
        <taxon>Myomorpha</taxon>
        <taxon>Muroidea</taxon>
        <taxon>Muridae</taxon>
        <taxon>Murinae</taxon>
        <taxon>Rattus</taxon>
    </lineage>
</organism>
<sequence>MVTVHKPPFAAGRAVSLQIRGAAERCEVSWNSVKQQAEEQLSVLGKSRLLIVDVSLRLEPVP</sequence>
<accession>A6K6Z5</accession>
<reference evidence="2" key="1">
    <citation type="submission" date="2005-09" db="EMBL/GenBank/DDBJ databases">
        <authorList>
            <person name="Mural R.J."/>
            <person name="Li P.W."/>
            <person name="Adams M.D."/>
            <person name="Amanatides P.G."/>
            <person name="Baden-Tillson H."/>
            <person name="Barnstead M."/>
            <person name="Chin S.H."/>
            <person name="Dew I."/>
            <person name="Evans C.A."/>
            <person name="Ferriera S."/>
            <person name="Flanigan M."/>
            <person name="Fosler C."/>
            <person name="Glodek A."/>
            <person name="Gu Z."/>
            <person name="Holt R.A."/>
            <person name="Jennings D."/>
            <person name="Kraft C.L."/>
            <person name="Lu F."/>
            <person name="Nguyen T."/>
            <person name="Nusskern D.R."/>
            <person name="Pfannkoch C.M."/>
            <person name="Sitter C."/>
            <person name="Sutton G.G."/>
            <person name="Venter J.C."/>
            <person name="Wang Z."/>
            <person name="Woodage T."/>
            <person name="Zheng X.H."/>
            <person name="Zhong F."/>
        </authorList>
    </citation>
    <scope>NUCLEOTIDE SEQUENCE [LARGE SCALE GENOMIC DNA]</scope>
    <source>
        <strain>BN</strain>
        <strain evidence="2">Sprague-Dawley</strain>
    </source>
</reference>
<dbReference type="EMBL" id="CH474025">
    <property type="protein sequence ID" value="EDL99714.1"/>
    <property type="molecule type" value="Genomic_DNA"/>
</dbReference>
<dbReference type="AlphaFoldDB" id="A6K6Z5"/>
<evidence type="ECO:0000313" key="2">
    <source>
        <dbReference type="Proteomes" id="UP000234681"/>
    </source>
</evidence>
<protein>
    <submittedName>
        <fullName evidence="1">RCG58565, isoform CRA_b</fullName>
    </submittedName>
</protein>
<gene>
    <name evidence="1" type="ORF">rCG_58565</name>
</gene>